<comment type="caution">
    <text evidence="3">The sequence shown here is derived from an EMBL/GenBank/DDBJ whole genome shotgun (WGS) entry which is preliminary data.</text>
</comment>
<keyword evidence="4" id="KW-1185">Reference proteome</keyword>
<proteinExistence type="predicted"/>
<evidence type="ECO:0000256" key="2">
    <source>
        <dbReference type="SAM" id="SignalP"/>
    </source>
</evidence>
<reference evidence="4" key="1">
    <citation type="journal article" date="2019" name="Int. J. Syst. Evol. Microbiol.">
        <title>The Global Catalogue of Microorganisms (GCM) 10K type strain sequencing project: providing services to taxonomists for standard genome sequencing and annotation.</title>
        <authorList>
            <consortium name="The Broad Institute Genomics Platform"/>
            <consortium name="The Broad Institute Genome Sequencing Center for Infectious Disease"/>
            <person name="Wu L."/>
            <person name="Ma J."/>
        </authorList>
    </citation>
    <scope>NUCLEOTIDE SEQUENCE [LARGE SCALE GENOMIC DNA]</scope>
    <source>
        <strain evidence="4">CGMCC 1.15959</strain>
    </source>
</reference>
<evidence type="ECO:0000313" key="4">
    <source>
        <dbReference type="Proteomes" id="UP000619041"/>
    </source>
</evidence>
<keyword evidence="1" id="KW-0812">Transmembrane</keyword>
<feature type="signal peptide" evidence="2">
    <location>
        <begin position="1"/>
        <end position="24"/>
    </location>
</feature>
<sequence>MKIRNLAAAAAAMTLVVAPVAAQAAPQRAAAPVEQGSEMGSAWVLGFFALAAFITAIVIATKNHNEPVSP</sequence>
<organism evidence="3 4">
    <name type="scientific">Tsuneonella deserti</name>
    <dbReference type="NCBI Taxonomy" id="2035528"/>
    <lineage>
        <taxon>Bacteria</taxon>
        <taxon>Pseudomonadati</taxon>
        <taxon>Pseudomonadota</taxon>
        <taxon>Alphaproteobacteria</taxon>
        <taxon>Sphingomonadales</taxon>
        <taxon>Erythrobacteraceae</taxon>
        <taxon>Tsuneonella</taxon>
    </lineage>
</organism>
<evidence type="ECO:0000256" key="1">
    <source>
        <dbReference type="SAM" id="Phobius"/>
    </source>
</evidence>
<keyword evidence="1" id="KW-0472">Membrane</keyword>
<dbReference type="EMBL" id="BMKL01000001">
    <property type="protein sequence ID" value="GGD98672.1"/>
    <property type="molecule type" value="Genomic_DNA"/>
</dbReference>
<feature type="chain" id="PRO_5045910259" description="Secreted protein" evidence="2">
    <location>
        <begin position="25"/>
        <end position="70"/>
    </location>
</feature>
<evidence type="ECO:0008006" key="5">
    <source>
        <dbReference type="Google" id="ProtNLM"/>
    </source>
</evidence>
<protein>
    <recommendedName>
        <fullName evidence="5">Secreted protein</fullName>
    </recommendedName>
</protein>
<dbReference type="RefSeq" id="WP_188644839.1">
    <property type="nucleotide sequence ID" value="NZ_BMKL01000001.1"/>
</dbReference>
<feature type="transmembrane region" description="Helical" evidence="1">
    <location>
        <begin position="40"/>
        <end position="60"/>
    </location>
</feature>
<name>A0ABQ1S8N4_9SPHN</name>
<accession>A0ABQ1S8N4</accession>
<dbReference type="Proteomes" id="UP000619041">
    <property type="component" value="Unassembled WGS sequence"/>
</dbReference>
<evidence type="ECO:0000313" key="3">
    <source>
        <dbReference type="EMBL" id="GGD98672.1"/>
    </source>
</evidence>
<gene>
    <name evidence="3" type="ORF">GCM10011515_18160</name>
</gene>
<keyword evidence="2" id="KW-0732">Signal</keyword>
<keyword evidence="1" id="KW-1133">Transmembrane helix</keyword>